<reference evidence="1 2" key="2">
    <citation type="journal article" date="2019" name="G3 (Bethesda)">
        <title>Hybrid Assembly of the Genome of the Entomopathogenic Nematode Steinernema carpocapsae Identifies the X-Chromosome.</title>
        <authorList>
            <person name="Serra L."/>
            <person name="Macchietto M."/>
            <person name="Macias-Munoz A."/>
            <person name="McGill C.J."/>
            <person name="Rodriguez I.M."/>
            <person name="Rodriguez B."/>
            <person name="Murad R."/>
            <person name="Mortazavi A."/>
        </authorList>
    </citation>
    <scope>NUCLEOTIDE SEQUENCE [LARGE SCALE GENOMIC DNA]</scope>
    <source>
        <strain evidence="1 2">ALL</strain>
    </source>
</reference>
<protein>
    <submittedName>
        <fullName evidence="1">Uncharacterized protein</fullName>
    </submittedName>
</protein>
<evidence type="ECO:0000313" key="2">
    <source>
        <dbReference type="Proteomes" id="UP000298663"/>
    </source>
</evidence>
<reference evidence="1 2" key="1">
    <citation type="journal article" date="2015" name="Genome Biol.">
        <title>Comparative genomics of Steinernema reveals deeply conserved gene regulatory networks.</title>
        <authorList>
            <person name="Dillman A.R."/>
            <person name="Macchietto M."/>
            <person name="Porter C.F."/>
            <person name="Rogers A."/>
            <person name="Williams B."/>
            <person name="Antoshechkin I."/>
            <person name="Lee M.M."/>
            <person name="Goodwin Z."/>
            <person name="Lu X."/>
            <person name="Lewis E.E."/>
            <person name="Goodrich-Blair H."/>
            <person name="Stock S.P."/>
            <person name="Adams B.J."/>
            <person name="Sternberg P.W."/>
            <person name="Mortazavi A."/>
        </authorList>
    </citation>
    <scope>NUCLEOTIDE SEQUENCE [LARGE SCALE GENOMIC DNA]</scope>
    <source>
        <strain evidence="1 2">ALL</strain>
    </source>
</reference>
<comment type="caution">
    <text evidence="1">The sequence shown here is derived from an EMBL/GenBank/DDBJ whole genome shotgun (WGS) entry which is preliminary data.</text>
</comment>
<keyword evidence="2" id="KW-1185">Reference proteome</keyword>
<dbReference type="AlphaFoldDB" id="A0A4U5MLR1"/>
<accession>A0A4U5MLR1</accession>
<proteinExistence type="predicted"/>
<organism evidence="1 2">
    <name type="scientific">Steinernema carpocapsae</name>
    <name type="common">Entomopathogenic nematode</name>
    <dbReference type="NCBI Taxonomy" id="34508"/>
    <lineage>
        <taxon>Eukaryota</taxon>
        <taxon>Metazoa</taxon>
        <taxon>Ecdysozoa</taxon>
        <taxon>Nematoda</taxon>
        <taxon>Chromadorea</taxon>
        <taxon>Rhabditida</taxon>
        <taxon>Tylenchina</taxon>
        <taxon>Panagrolaimomorpha</taxon>
        <taxon>Strongyloidoidea</taxon>
        <taxon>Steinernematidae</taxon>
        <taxon>Steinernema</taxon>
    </lineage>
</organism>
<dbReference type="Proteomes" id="UP000298663">
    <property type="component" value="Unassembled WGS sequence"/>
</dbReference>
<name>A0A4U5MLR1_STECR</name>
<sequence length="131" mass="15296">MICAIRGHRYPPCFSRIMTQNVFEMRSLGSTVGQTRRSPKTKFECALINSDLTFGGQKVGGNPQLSHFCSRRRPKSDYRFQKSCTPSRISHKALEAICMLEFKCFWLRMPRLRKSQERRQVRLRKPIADRG</sequence>
<evidence type="ECO:0000313" key="1">
    <source>
        <dbReference type="EMBL" id="TKR70426.1"/>
    </source>
</evidence>
<dbReference type="EMBL" id="AZBU02000007">
    <property type="protein sequence ID" value="TKR70426.1"/>
    <property type="molecule type" value="Genomic_DNA"/>
</dbReference>
<gene>
    <name evidence="1" type="ORF">L596_022457</name>
</gene>